<evidence type="ECO:0000259" key="2">
    <source>
        <dbReference type="PROSITE" id="PS50828"/>
    </source>
</evidence>
<dbReference type="PANTHER" id="PTHR46535:SF1">
    <property type="entry name" value="NEDD4-BINDING PROTEIN 2"/>
    <property type="match status" value="1"/>
</dbReference>
<dbReference type="SUPFAM" id="SSF160443">
    <property type="entry name" value="SMR domain-like"/>
    <property type="match status" value="1"/>
</dbReference>
<feature type="compositionally biased region" description="Basic and acidic residues" evidence="1">
    <location>
        <begin position="836"/>
        <end position="847"/>
    </location>
</feature>
<dbReference type="SMART" id="SM00463">
    <property type="entry name" value="SMR"/>
    <property type="match status" value="1"/>
</dbReference>
<feature type="compositionally biased region" description="Polar residues" evidence="1">
    <location>
        <begin position="290"/>
        <end position="306"/>
    </location>
</feature>
<keyword evidence="5" id="KW-1185">Reference proteome</keyword>
<accession>A0AA35W6M5</accession>
<comment type="caution">
    <text evidence="4">The sequence shown here is derived from an EMBL/GenBank/DDBJ whole genome shotgun (WGS) entry which is preliminary data.</text>
</comment>
<feature type="compositionally biased region" description="Basic residues" evidence="1">
    <location>
        <begin position="221"/>
        <end position="230"/>
    </location>
</feature>
<dbReference type="PROSITE" id="PS50828">
    <property type="entry name" value="SMR"/>
    <property type="match status" value="1"/>
</dbReference>
<name>A0AA35W6M5_GEOBA</name>
<dbReference type="Pfam" id="PF02845">
    <property type="entry name" value="CUE"/>
    <property type="match status" value="1"/>
</dbReference>
<dbReference type="InterPro" id="IPR002625">
    <property type="entry name" value="Smr_dom"/>
</dbReference>
<dbReference type="Proteomes" id="UP001174909">
    <property type="component" value="Unassembled WGS sequence"/>
</dbReference>
<dbReference type="GO" id="GO:0004519">
    <property type="term" value="F:endonuclease activity"/>
    <property type="evidence" value="ECO:0007669"/>
    <property type="project" value="TreeGrafter"/>
</dbReference>
<dbReference type="GO" id="GO:0043130">
    <property type="term" value="F:ubiquitin binding"/>
    <property type="evidence" value="ECO:0007669"/>
    <property type="project" value="InterPro"/>
</dbReference>
<gene>
    <name evidence="4" type="ORF">GBAR_LOCUS6697</name>
</gene>
<protein>
    <submittedName>
        <fullName evidence="4">NEDD4-binding protein 2</fullName>
    </submittedName>
</protein>
<dbReference type="Gene3D" id="3.30.1370.110">
    <property type="match status" value="1"/>
</dbReference>
<feature type="compositionally biased region" description="Polar residues" evidence="1">
    <location>
        <begin position="429"/>
        <end position="443"/>
    </location>
</feature>
<evidence type="ECO:0000256" key="1">
    <source>
        <dbReference type="SAM" id="MobiDB-lite"/>
    </source>
</evidence>
<feature type="compositionally biased region" description="Basic and acidic residues" evidence="1">
    <location>
        <begin position="164"/>
        <end position="174"/>
    </location>
</feature>
<dbReference type="InterPro" id="IPR013899">
    <property type="entry name" value="DUF1771"/>
</dbReference>
<dbReference type="GO" id="GO:0005634">
    <property type="term" value="C:nucleus"/>
    <property type="evidence" value="ECO:0007669"/>
    <property type="project" value="TreeGrafter"/>
</dbReference>
<feature type="compositionally biased region" description="Polar residues" evidence="1">
    <location>
        <begin position="1"/>
        <end position="29"/>
    </location>
</feature>
<organism evidence="4 5">
    <name type="scientific">Geodia barretti</name>
    <name type="common">Barrett's horny sponge</name>
    <dbReference type="NCBI Taxonomy" id="519541"/>
    <lineage>
        <taxon>Eukaryota</taxon>
        <taxon>Metazoa</taxon>
        <taxon>Porifera</taxon>
        <taxon>Demospongiae</taxon>
        <taxon>Heteroscleromorpha</taxon>
        <taxon>Tetractinellida</taxon>
        <taxon>Astrophorina</taxon>
        <taxon>Geodiidae</taxon>
        <taxon>Geodia</taxon>
    </lineage>
</organism>
<dbReference type="SMART" id="SM01162">
    <property type="entry name" value="DUF1771"/>
    <property type="match status" value="1"/>
</dbReference>
<dbReference type="PANTHER" id="PTHR46535">
    <property type="entry name" value="NEDD4-BINDING PROTEIN 2"/>
    <property type="match status" value="1"/>
</dbReference>
<feature type="compositionally biased region" description="Low complexity" evidence="1">
    <location>
        <begin position="175"/>
        <end position="186"/>
    </location>
</feature>
<evidence type="ECO:0000259" key="3">
    <source>
        <dbReference type="PROSITE" id="PS51140"/>
    </source>
</evidence>
<dbReference type="Pfam" id="PF08590">
    <property type="entry name" value="DUF1771"/>
    <property type="match status" value="1"/>
</dbReference>
<dbReference type="InterPro" id="IPR036063">
    <property type="entry name" value="Smr_dom_sf"/>
</dbReference>
<dbReference type="InterPro" id="IPR052772">
    <property type="entry name" value="Endo/PolyKinase_Domain-Protein"/>
</dbReference>
<dbReference type="InterPro" id="IPR003892">
    <property type="entry name" value="CUE"/>
</dbReference>
<proteinExistence type="predicted"/>
<feature type="domain" description="CUE" evidence="3">
    <location>
        <begin position="586"/>
        <end position="629"/>
    </location>
</feature>
<feature type="compositionally biased region" description="Basic and acidic residues" evidence="1">
    <location>
        <begin position="253"/>
        <end position="267"/>
    </location>
</feature>
<feature type="compositionally biased region" description="Basic and acidic residues" evidence="1">
    <location>
        <begin position="69"/>
        <end position="82"/>
    </location>
</feature>
<feature type="region of interest" description="Disordered" evidence="1">
    <location>
        <begin position="152"/>
        <end position="392"/>
    </location>
</feature>
<feature type="region of interest" description="Disordered" evidence="1">
    <location>
        <begin position="823"/>
        <end position="860"/>
    </location>
</feature>
<reference evidence="4" key="1">
    <citation type="submission" date="2023-03" db="EMBL/GenBank/DDBJ databases">
        <authorList>
            <person name="Steffen K."/>
            <person name="Cardenas P."/>
        </authorList>
    </citation>
    <scope>NUCLEOTIDE SEQUENCE</scope>
</reference>
<evidence type="ECO:0000313" key="4">
    <source>
        <dbReference type="EMBL" id="CAI8010118.1"/>
    </source>
</evidence>
<feature type="region of interest" description="Disordered" evidence="1">
    <location>
        <begin position="423"/>
        <end position="445"/>
    </location>
</feature>
<dbReference type="EMBL" id="CASHTH010001010">
    <property type="protein sequence ID" value="CAI8010118.1"/>
    <property type="molecule type" value="Genomic_DNA"/>
</dbReference>
<dbReference type="PROSITE" id="PS51140">
    <property type="entry name" value="CUE"/>
    <property type="match status" value="1"/>
</dbReference>
<feature type="region of interest" description="Disordered" evidence="1">
    <location>
        <begin position="946"/>
        <end position="995"/>
    </location>
</feature>
<dbReference type="Pfam" id="PF01713">
    <property type="entry name" value="Smr"/>
    <property type="match status" value="1"/>
</dbReference>
<sequence length="1143" mass="123021">MSKHSPANFNSLHDQRAGNKSNAAQSVAISPSGAPGSTGDPLSPSPSNLTKEEEEQRAAKMSKIWGEGRLSDDTEAHLDRETQTVWGEGVWDAGLSRPVPGRKGATSANLSWDRFGSGSGSNGLGWSGSERVGGEAVSDPVEINGLVGHPLPCEFGPIGKQTKRKQDTKTDENGTTKTKTATNGTTLVGNPKENGKVKKNRASGNGSHSHDKTSDTGQGRRPSHSTRHRSSSTELWVSAETETWPYEEPSENVFHEEKREESVEKRSAGSLAPTSPSLPSHTHRNKSHLSDGSKSPNPSPCEQSGSFADDTSFEDPAIINMVRQSPLPLEGGAHLQDPSWGVDLEPENQEPLFAPPSSETSPEQQKTRPLPSSKRLSLLLSPPSRQPAPANPHLITHTTDTRFNGVTAPTDAYFSGGATSLSRREDTAHSSTNTTTVQCSTPTLIPDDEEEEGELVVEGGRDYFPSAFETDRPSLAPGLCLNESGEVPNNAVIITSSFDAGVVPSSLPVNCVSTSPAESGNCVSLWPSGEKSGKEGEGLVPLEGSPHSSVQEASGESVSYCIGSSSGAAEERHAEEFSPSTKEVPNAQSDLAFLKECFPDLSRPFLKKLLQQSDGNVEEAVSTALVSSVVSPTQPPVGAGEMFNWSPLTVDPFYFGGGLNYWGLGSAFNDGSSAASMTSESEMEGGGGGEEVWASDGDDECMDDGEIARLIQEELDLEASSEEPSLETLWKFAAGETERRGTEEEDDENLVLRLSRSLASQLQQMFGSVDKHLPVEGELRDEDLKVLLSERAARQIWQKWIDTLEAKKVEILLNQDSAASRAKSVPATLVASPDSRPPERSSTEPERLTSIMDEQSAQQTSAKQVRRVVMAACSKNMARTMRLRQLYRQFRTLSKDTIEYVLFKNSFNFSSAAAELEREKACEEGVDGNAASQSGLTSFAGTAAKTTTGAVGPSDKPRAALLQLPSRSPSRRRRRPANKTKQPTRNKEVPIQSLGGLKDAPAYDDLRAEAALHAKLRSEAFQKAARARGLKQGEVALYYAQKGHSHTEKMKEANGRAAALILNLHNDLSSQFLDLHGLYVDEALAALEGRLQSATDQVVLYVITGKGLHSKGEARIKPAVISYLNSKAYRFEELPGKLKVKLA</sequence>
<feature type="compositionally biased region" description="Basic residues" evidence="1">
    <location>
        <begin position="969"/>
        <end position="984"/>
    </location>
</feature>
<feature type="region of interest" description="Disordered" evidence="1">
    <location>
        <begin position="672"/>
        <end position="698"/>
    </location>
</feature>
<dbReference type="AlphaFoldDB" id="A0AA35W6M5"/>
<feature type="domain" description="Smr" evidence="2">
    <location>
        <begin position="1073"/>
        <end position="1143"/>
    </location>
</feature>
<feature type="region of interest" description="Disordered" evidence="1">
    <location>
        <begin position="1"/>
        <end position="83"/>
    </location>
</feature>
<feature type="compositionally biased region" description="Low complexity" evidence="1">
    <location>
        <begin position="368"/>
        <end position="383"/>
    </location>
</feature>
<evidence type="ECO:0000313" key="5">
    <source>
        <dbReference type="Proteomes" id="UP001174909"/>
    </source>
</evidence>